<evidence type="ECO:0000256" key="5">
    <source>
        <dbReference type="ARBA" id="ARBA00022679"/>
    </source>
</evidence>
<evidence type="ECO:0000256" key="2">
    <source>
        <dbReference type="ARBA" id="ARBA00005810"/>
    </source>
</evidence>
<evidence type="ECO:0000313" key="14">
    <source>
        <dbReference type="EMBL" id="WOP56079.1"/>
    </source>
</evidence>
<evidence type="ECO:0000256" key="7">
    <source>
        <dbReference type="ARBA" id="ARBA00022777"/>
    </source>
</evidence>
<organism evidence="14 15">
    <name type="scientific">Xanthomonas euvesicatoria</name>
    <dbReference type="NCBI Taxonomy" id="456327"/>
    <lineage>
        <taxon>Bacteria</taxon>
        <taxon>Pseudomonadati</taxon>
        <taxon>Pseudomonadota</taxon>
        <taxon>Gammaproteobacteria</taxon>
        <taxon>Lysobacterales</taxon>
        <taxon>Lysobacteraceae</taxon>
        <taxon>Xanthomonas</taxon>
    </lineage>
</organism>
<name>A0AAX4FJ97_XANEU</name>
<dbReference type="InterPro" id="IPR000550">
    <property type="entry name" value="Hppk"/>
</dbReference>
<comment type="similarity">
    <text evidence="2">Belongs to the HPPK family.</text>
</comment>
<comment type="function">
    <text evidence="10">Catalyzes the transfer of pyrophosphate from adenosine triphosphate (ATP) to 6-hydroxymethyl-7,8-dihydropterin, an enzymatic step in folate biosynthesis pathway.</text>
</comment>
<dbReference type="EMBL" id="CP137539">
    <property type="protein sequence ID" value="WOP56079.1"/>
    <property type="molecule type" value="Genomic_DNA"/>
</dbReference>
<keyword evidence="5 14" id="KW-0808">Transferase</keyword>
<evidence type="ECO:0000313" key="15">
    <source>
        <dbReference type="Proteomes" id="UP001304429"/>
    </source>
</evidence>
<dbReference type="CDD" id="cd00483">
    <property type="entry name" value="HPPK"/>
    <property type="match status" value="1"/>
</dbReference>
<evidence type="ECO:0000259" key="13">
    <source>
        <dbReference type="Pfam" id="PF01288"/>
    </source>
</evidence>
<protein>
    <recommendedName>
        <fullName evidence="4">2-amino-4-hydroxy-6-hydroxymethyldihydropteridine pyrophosphokinase</fullName>
        <ecNumber evidence="3">2.7.6.3</ecNumber>
    </recommendedName>
    <alternativeName>
        <fullName evidence="11">6-hydroxymethyl-7,8-dihydropterin pyrophosphokinase</fullName>
    </alternativeName>
    <alternativeName>
        <fullName evidence="12">7,8-dihydro-6-hydroxymethylpterin-pyrophosphokinase</fullName>
    </alternativeName>
</protein>
<evidence type="ECO:0000256" key="4">
    <source>
        <dbReference type="ARBA" id="ARBA00016218"/>
    </source>
</evidence>
<dbReference type="Gene3D" id="3.30.70.560">
    <property type="entry name" value="7,8-Dihydro-6-hydroxymethylpterin-pyrophosphokinase HPPK"/>
    <property type="match status" value="1"/>
</dbReference>
<dbReference type="AlphaFoldDB" id="A0AAX4FJ97"/>
<comment type="pathway">
    <text evidence="1">Cofactor biosynthesis; tetrahydrofolate biosynthesis; 2-amino-4-hydroxy-6-hydroxymethyl-7,8-dihydropteridine diphosphate from 7,8-dihydroneopterin triphosphate: step 4/4.</text>
</comment>
<evidence type="ECO:0000256" key="9">
    <source>
        <dbReference type="ARBA" id="ARBA00022909"/>
    </source>
</evidence>
<feature type="domain" description="7,8-dihydro-6-hydroxymethylpterin-pyrophosphokinase" evidence="13">
    <location>
        <begin position="6"/>
        <end position="130"/>
    </location>
</feature>
<accession>A0AAX4FJ97</accession>
<dbReference type="NCBIfam" id="TIGR01498">
    <property type="entry name" value="folK"/>
    <property type="match status" value="1"/>
</dbReference>
<dbReference type="GO" id="GO:0016301">
    <property type="term" value="F:kinase activity"/>
    <property type="evidence" value="ECO:0007669"/>
    <property type="project" value="UniProtKB-KW"/>
</dbReference>
<dbReference type="GO" id="GO:0003848">
    <property type="term" value="F:2-amino-4-hydroxy-6-hydroxymethyldihydropteridine diphosphokinase activity"/>
    <property type="evidence" value="ECO:0007669"/>
    <property type="project" value="UniProtKB-EC"/>
</dbReference>
<dbReference type="PANTHER" id="PTHR43071">
    <property type="entry name" value="2-AMINO-4-HYDROXY-6-HYDROXYMETHYLDIHYDROPTERIDINE PYROPHOSPHOKINASE"/>
    <property type="match status" value="1"/>
</dbReference>
<dbReference type="SUPFAM" id="SSF55083">
    <property type="entry name" value="6-hydroxymethyl-7,8-dihydropterin pyrophosphokinase, HPPK"/>
    <property type="match status" value="1"/>
</dbReference>
<dbReference type="EC" id="2.7.6.3" evidence="3"/>
<evidence type="ECO:0000256" key="8">
    <source>
        <dbReference type="ARBA" id="ARBA00022840"/>
    </source>
</evidence>
<proteinExistence type="inferred from homology"/>
<keyword evidence="9" id="KW-0289">Folate biosynthesis</keyword>
<reference evidence="14" key="1">
    <citation type="submission" date="2023-10" db="EMBL/GenBank/DDBJ databases">
        <title>Comparative Genomic Analysis of Tomato Bacterial Spot Xanthomonads Reveals A New Lineage of Xanthomonas euvesicatoria.</title>
        <authorList>
            <person name="Huang C.-J."/>
            <person name="Wu T.-L."/>
            <person name="Wu Y.-L."/>
            <person name="Wang R.-S."/>
            <person name="Lin Y.-C."/>
        </authorList>
    </citation>
    <scope>NUCLEOTIDE SEQUENCE</scope>
    <source>
        <strain evidence="14">T0319-01</strain>
    </source>
</reference>
<evidence type="ECO:0000256" key="1">
    <source>
        <dbReference type="ARBA" id="ARBA00005051"/>
    </source>
</evidence>
<keyword evidence="6" id="KW-0547">Nucleotide-binding</keyword>
<gene>
    <name evidence="14" type="primary">folK</name>
    <name evidence="14" type="ORF">R5577_18035</name>
</gene>
<evidence type="ECO:0000256" key="6">
    <source>
        <dbReference type="ARBA" id="ARBA00022741"/>
    </source>
</evidence>
<dbReference type="GO" id="GO:0046656">
    <property type="term" value="P:folic acid biosynthetic process"/>
    <property type="evidence" value="ECO:0007669"/>
    <property type="project" value="UniProtKB-KW"/>
</dbReference>
<dbReference type="Proteomes" id="UP001304429">
    <property type="component" value="Chromosome"/>
</dbReference>
<keyword evidence="8" id="KW-0067">ATP-binding</keyword>
<dbReference type="Pfam" id="PF01288">
    <property type="entry name" value="HPPK"/>
    <property type="match status" value="1"/>
</dbReference>
<dbReference type="GO" id="GO:0005524">
    <property type="term" value="F:ATP binding"/>
    <property type="evidence" value="ECO:0007669"/>
    <property type="project" value="UniProtKB-KW"/>
</dbReference>
<evidence type="ECO:0000256" key="10">
    <source>
        <dbReference type="ARBA" id="ARBA00029409"/>
    </source>
</evidence>
<evidence type="ECO:0000256" key="3">
    <source>
        <dbReference type="ARBA" id="ARBA00013253"/>
    </source>
</evidence>
<dbReference type="RefSeq" id="WP_057682128.1">
    <property type="nucleotide sequence ID" value="NZ_CP137532.1"/>
</dbReference>
<dbReference type="InterPro" id="IPR035907">
    <property type="entry name" value="Hppk_sf"/>
</dbReference>
<keyword evidence="7" id="KW-0418">Kinase</keyword>
<dbReference type="PANTHER" id="PTHR43071:SF1">
    <property type="entry name" value="2-AMINO-4-HYDROXY-6-HYDROXYMETHYLDIHYDROPTERIDINE PYROPHOSPHOKINASE"/>
    <property type="match status" value="1"/>
</dbReference>
<sequence length="171" mass="18663">MTTVLLSLGSNVQPTHYLRLAVAALRARFGQIVVSPAYRTPAVGFEGPDFVNNAVVLQTDLELDALDHWLHALEDAHGRDRSGPRFSDRTLDLDVVFFGDRIVEGPGHLRIPRPELKHAFVLKPLADIAPDFVDPLSGQTLAALWHAHPQYGSAFATVELDAAAPQLSVTQ</sequence>
<evidence type="ECO:0000256" key="12">
    <source>
        <dbReference type="ARBA" id="ARBA00033413"/>
    </source>
</evidence>
<evidence type="ECO:0000256" key="11">
    <source>
        <dbReference type="ARBA" id="ARBA00029766"/>
    </source>
</evidence>